<dbReference type="EC" id="7.1.1.2" evidence="2"/>
<keyword evidence="5 7" id="KW-0472">Membrane</keyword>
<evidence type="ECO:0000256" key="6">
    <source>
        <dbReference type="ARBA" id="ARBA00049551"/>
    </source>
</evidence>
<evidence type="ECO:0000313" key="9">
    <source>
        <dbReference type="EMBL" id="WNO18771.1"/>
    </source>
</evidence>
<gene>
    <name evidence="9" type="primary">nad2</name>
</gene>
<evidence type="ECO:0000256" key="1">
    <source>
        <dbReference type="ARBA" id="ARBA00004141"/>
    </source>
</evidence>
<feature type="transmembrane region" description="Helical" evidence="7">
    <location>
        <begin position="379"/>
        <end position="410"/>
    </location>
</feature>
<comment type="catalytic activity">
    <reaction evidence="6">
        <text>a ubiquinone + NADH + 5 H(+)(in) = a ubiquinol + NAD(+) + 4 H(+)(out)</text>
        <dbReference type="Rhea" id="RHEA:29091"/>
        <dbReference type="Rhea" id="RHEA-COMP:9565"/>
        <dbReference type="Rhea" id="RHEA-COMP:9566"/>
        <dbReference type="ChEBI" id="CHEBI:15378"/>
        <dbReference type="ChEBI" id="CHEBI:16389"/>
        <dbReference type="ChEBI" id="CHEBI:17976"/>
        <dbReference type="ChEBI" id="CHEBI:57540"/>
        <dbReference type="ChEBI" id="CHEBI:57945"/>
        <dbReference type="EC" id="7.1.1.2"/>
    </reaction>
</comment>
<dbReference type="AlphaFoldDB" id="A0AA96HTX5"/>
<feature type="transmembrane region" description="Helical" evidence="7">
    <location>
        <begin position="320"/>
        <end position="350"/>
    </location>
</feature>
<dbReference type="EMBL" id="OR501924">
    <property type="protein sequence ID" value="WNO18771.1"/>
    <property type="molecule type" value="Genomic_DNA"/>
</dbReference>
<evidence type="ECO:0000256" key="2">
    <source>
        <dbReference type="ARBA" id="ARBA00012944"/>
    </source>
</evidence>
<feature type="transmembrane region" description="Helical" evidence="7">
    <location>
        <begin position="103"/>
        <end position="122"/>
    </location>
</feature>
<sequence>MQFNDIKILYFVSGKLGLSEVFLYKVFLILYLIVIYVFLLLWFLHLELSVIFLTFIFLSSCIIILSQNLILIYLGLEFQGFSILVLIGSNKNSLVSIESIMKYFVLGALSSGFYLLGLSLIYSSVLTLNLSDMLLLGEEVKVQIGMVLISLVVLFKLGAAPFYHWLIDVYESVSWPVLGLLGSLPKISYLVVLYELCFFNKYILLISSMVCIVIGVLGGFNQTKIKRLLGYSTLNHTGLLLLILLLPGIDSFSVFIFYYIIYTLNFLGFTIICEKLNKNSKYLIDFIGLKYINGVLSISVIVLFLSLAGLPPLSGFLSKWFLIVNLIINNYVVFSLIIIFTSVLTIGYYLRLIKMLYFQSKSDFINWERILMKDKEKPVFIWLILSLLVYMSSLFIINPEILFLVINYFII</sequence>
<keyword evidence="4 7" id="KW-1133">Transmembrane helix</keyword>
<feature type="transmembrane region" description="Helical" evidence="7">
    <location>
        <begin position="294"/>
        <end position="314"/>
    </location>
</feature>
<name>A0AA96HTX5_9CNID</name>
<dbReference type="InterPro" id="IPR001750">
    <property type="entry name" value="ND/Mrp_TM"/>
</dbReference>
<dbReference type="GO" id="GO:0016020">
    <property type="term" value="C:membrane"/>
    <property type="evidence" value="ECO:0007669"/>
    <property type="project" value="UniProtKB-SubCell"/>
</dbReference>
<evidence type="ECO:0000256" key="3">
    <source>
        <dbReference type="ARBA" id="ARBA00022692"/>
    </source>
</evidence>
<keyword evidence="9" id="KW-0496">Mitochondrion</keyword>
<proteinExistence type="predicted"/>
<feature type="transmembrane region" description="Helical" evidence="7">
    <location>
        <begin position="21"/>
        <end position="44"/>
    </location>
</feature>
<keyword evidence="3 7" id="KW-0812">Transmembrane</keyword>
<evidence type="ECO:0000256" key="7">
    <source>
        <dbReference type="SAM" id="Phobius"/>
    </source>
</evidence>
<feature type="transmembrane region" description="Helical" evidence="7">
    <location>
        <begin position="142"/>
        <end position="163"/>
    </location>
</feature>
<feature type="transmembrane region" description="Helical" evidence="7">
    <location>
        <begin position="50"/>
        <end position="74"/>
    </location>
</feature>
<evidence type="ECO:0000256" key="5">
    <source>
        <dbReference type="ARBA" id="ARBA00023136"/>
    </source>
</evidence>
<feature type="transmembrane region" description="Helical" evidence="7">
    <location>
        <begin position="175"/>
        <end position="196"/>
    </location>
</feature>
<evidence type="ECO:0000256" key="4">
    <source>
        <dbReference type="ARBA" id="ARBA00022989"/>
    </source>
</evidence>
<feature type="transmembrane region" description="Helical" evidence="7">
    <location>
        <begin position="255"/>
        <end position="273"/>
    </location>
</feature>
<organism evidence="9">
    <name type="scientific">Monoserius pennarius</name>
    <dbReference type="NCBI Taxonomy" id="2203294"/>
    <lineage>
        <taxon>Eukaryota</taxon>
        <taxon>Metazoa</taxon>
        <taxon>Cnidaria</taxon>
        <taxon>Hydrozoa</taxon>
        <taxon>Hydroidolina</taxon>
        <taxon>Leptothecata</taxon>
        <taxon>Aglaopheniidae</taxon>
        <taxon>Monoserius</taxon>
    </lineage>
</organism>
<protein>
    <recommendedName>
        <fullName evidence="2">NADH:ubiquinone reductase (H(+)-translocating)</fullName>
        <ecNumber evidence="2">7.1.1.2</ecNumber>
    </recommendedName>
</protein>
<feature type="transmembrane region" description="Helical" evidence="7">
    <location>
        <begin position="228"/>
        <end position="249"/>
    </location>
</feature>
<comment type="subcellular location">
    <subcellularLocation>
        <location evidence="1">Membrane</location>
        <topology evidence="1">Multi-pass membrane protein</topology>
    </subcellularLocation>
</comment>
<geneLocation type="mitochondrion" evidence="9"/>
<evidence type="ECO:0000259" key="8">
    <source>
        <dbReference type="Pfam" id="PF00361"/>
    </source>
</evidence>
<dbReference type="PANTHER" id="PTHR22773">
    <property type="entry name" value="NADH DEHYDROGENASE"/>
    <property type="match status" value="1"/>
</dbReference>
<feature type="transmembrane region" description="Helical" evidence="7">
    <location>
        <begin position="202"/>
        <end position="221"/>
    </location>
</feature>
<feature type="domain" description="NADH:quinone oxidoreductase/Mrp antiporter transmembrane" evidence="8">
    <location>
        <begin position="66"/>
        <end position="345"/>
    </location>
</feature>
<dbReference type="Pfam" id="PF00361">
    <property type="entry name" value="Proton_antipo_M"/>
    <property type="match status" value="1"/>
</dbReference>
<reference evidence="9" key="1">
    <citation type="submission" date="2023-08" db="EMBL/GenBank/DDBJ databases">
        <authorList>
            <person name="Mo J."/>
            <person name="Mou A."/>
        </authorList>
    </citation>
    <scope>NUCLEOTIDE SEQUENCE</scope>
</reference>
<accession>A0AA96HTX5</accession>
<dbReference type="GO" id="GO:0008137">
    <property type="term" value="F:NADH dehydrogenase (ubiquinone) activity"/>
    <property type="evidence" value="ECO:0007669"/>
    <property type="project" value="UniProtKB-EC"/>
</dbReference>